<comment type="caution">
    <text evidence="7">The sequence shown here is derived from an EMBL/GenBank/DDBJ whole genome shotgun (WGS) entry which is preliminary data.</text>
</comment>
<gene>
    <name evidence="7" type="ORF">CVLEPA_LOCUS21588</name>
</gene>
<proteinExistence type="inferred from homology"/>
<evidence type="ECO:0000256" key="1">
    <source>
        <dbReference type="ARBA" id="ARBA00008968"/>
    </source>
</evidence>
<sequence>MEDDATILSTGHVTSSESVDVPSDFENLASSNSQNSASNPANPDIQEEVFVSADDQYVSDSALSLPGPSSDDDISFRQRKLTMLMTEEDESELSSSWKEKKSHIFVLTEAGKPVYSRHGCEDKLSSLMGVMVAIVSCVHDRNDTIRSIVAGNRKFVFLIKLPLVLVAVSSALETIHQIEIHLHYVYNTIISVVSLSQLNRIYSTQKNYDLRRLLTGTDKFLDHLCNSMDQDPQYLLRAVKCLPLAGHMRDFVGQSLQQSKTDDLAFAVLVSSGQVVSICRLKEHNLDTTDLQVLLNLVNASATSFHAGESWLPICLAQFNPSGFLHAHISFLDEKLQTCLIFLSADRDAFFTLCECKKKVVAKLNKHKCLEAIHLAYSKADYTVSKVGIPELWHFLYKTNNISQFTCPEFSVPYHNEKQRQRLFGLYQEMHGKIHNPAAPLKLHYSVSDEETLLAWVASGFELYATFSPLVTKNQAISAVDRLLRWIKHREDELFMMRTLTF</sequence>
<feature type="region of interest" description="Disordered" evidence="3">
    <location>
        <begin position="1"/>
        <end position="44"/>
    </location>
</feature>
<dbReference type="InterPro" id="IPR043971">
    <property type="entry name" value="FUZ/MON1/HPS1_longin_2"/>
</dbReference>
<organism evidence="7 8">
    <name type="scientific">Clavelina lepadiformis</name>
    <name type="common">Light-bulb sea squirt</name>
    <name type="synonym">Ascidia lepadiformis</name>
    <dbReference type="NCBI Taxonomy" id="159417"/>
    <lineage>
        <taxon>Eukaryota</taxon>
        <taxon>Metazoa</taxon>
        <taxon>Chordata</taxon>
        <taxon>Tunicata</taxon>
        <taxon>Ascidiacea</taxon>
        <taxon>Aplousobranchia</taxon>
        <taxon>Clavelinidae</taxon>
        <taxon>Clavelina</taxon>
    </lineage>
</organism>
<feature type="domain" description="FUZ/MON1/HPS1 third Longin" evidence="6">
    <location>
        <begin position="391"/>
        <end position="491"/>
    </location>
</feature>
<dbReference type="InterPro" id="IPR043972">
    <property type="entry name" value="FUZ/MON1/HPS1_longin_1"/>
</dbReference>
<protein>
    <recommendedName>
        <fullName evidence="2">Vacuolar fusion protein MON1 homolog</fullName>
    </recommendedName>
</protein>
<keyword evidence="8" id="KW-1185">Reference proteome</keyword>
<dbReference type="PANTHER" id="PTHR13027">
    <property type="entry name" value="SAND PROTEIN-RELATED"/>
    <property type="match status" value="1"/>
</dbReference>
<dbReference type="InterPro" id="IPR043970">
    <property type="entry name" value="FUZ/MON1/HPS1_longin_3"/>
</dbReference>
<evidence type="ECO:0000259" key="4">
    <source>
        <dbReference type="Pfam" id="PF19036"/>
    </source>
</evidence>
<dbReference type="Pfam" id="PF19037">
    <property type="entry name" value="Fuz_longin_2"/>
    <property type="match status" value="1"/>
</dbReference>
<evidence type="ECO:0000313" key="8">
    <source>
        <dbReference type="Proteomes" id="UP001642483"/>
    </source>
</evidence>
<dbReference type="Pfam" id="PF19036">
    <property type="entry name" value="Fuz_longin_1"/>
    <property type="match status" value="1"/>
</dbReference>
<evidence type="ECO:0000259" key="5">
    <source>
        <dbReference type="Pfam" id="PF19037"/>
    </source>
</evidence>
<dbReference type="EMBL" id="CAWYQH010000108">
    <property type="protein sequence ID" value="CAK8689612.1"/>
    <property type="molecule type" value="Genomic_DNA"/>
</dbReference>
<feature type="compositionally biased region" description="Polar residues" evidence="3">
    <location>
        <begin position="7"/>
        <end position="18"/>
    </location>
</feature>
<evidence type="ECO:0000259" key="6">
    <source>
        <dbReference type="Pfam" id="PF19038"/>
    </source>
</evidence>
<accession>A0ABP0GCY1</accession>
<comment type="function">
    <text evidence="2">Plays an important role in membrane trafficking through the secretory apparatus.</text>
</comment>
<dbReference type="Proteomes" id="UP001642483">
    <property type="component" value="Unassembled WGS sequence"/>
</dbReference>
<reference evidence="7 8" key="1">
    <citation type="submission" date="2024-02" db="EMBL/GenBank/DDBJ databases">
        <authorList>
            <person name="Daric V."/>
            <person name="Darras S."/>
        </authorList>
    </citation>
    <scope>NUCLEOTIDE SEQUENCE [LARGE SCALE GENOMIC DNA]</scope>
</reference>
<feature type="domain" description="FUZ/MON1/HPS1 second Longin" evidence="5">
    <location>
        <begin position="263"/>
        <end position="361"/>
    </location>
</feature>
<evidence type="ECO:0000256" key="3">
    <source>
        <dbReference type="SAM" id="MobiDB-lite"/>
    </source>
</evidence>
<dbReference type="InterPro" id="IPR004353">
    <property type="entry name" value="Mon1"/>
</dbReference>
<dbReference type="PANTHER" id="PTHR13027:SF7">
    <property type="entry name" value="VACUOLAR FUSION PROTEIN MON1 HOMOLOG"/>
    <property type="match status" value="1"/>
</dbReference>
<evidence type="ECO:0000256" key="2">
    <source>
        <dbReference type="RuleBase" id="RU367048"/>
    </source>
</evidence>
<evidence type="ECO:0000313" key="7">
    <source>
        <dbReference type="EMBL" id="CAK8689612.1"/>
    </source>
</evidence>
<dbReference type="PRINTS" id="PR01546">
    <property type="entry name" value="YEAST73DUF"/>
</dbReference>
<name>A0ABP0GCY1_CLALP</name>
<dbReference type="Pfam" id="PF19038">
    <property type="entry name" value="Fuz_longin_3"/>
    <property type="match status" value="1"/>
</dbReference>
<comment type="similarity">
    <text evidence="1 2">Belongs to the MON1/SAND family.</text>
</comment>
<feature type="compositionally biased region" description="Low complexity" evidence="3">
    <location>
        <begin position="27"/>
        <end position="42"/>
    </location>
</feature>
<feature type="domain" description="FUZ/MON1/HPS1 first Longin" evidence="4">
    <location>
        <begin position="103"/>
        <end position="224"/>
    </location>
</feature>